<comment type="similarity">
    <text evidence="1">Belongs to the sulfur carrier protein TusA family.</text>
</comment>
<evidence type="ECO:0000313" key="3">
    <source>
        <dbReference type="EMBL" id="RUT29419.1"/>
    </source>
</evidence>
<dbReference type="GO" id="GO:0016740">
    <property type="term" value="F:transferase activity"/>
    <property type="evidence" value="ECO:0007669"/>
    <property type="project" value="UniProtKB-KW"/>
</dbReference>
<keyword evidence="3" id="KW-0808">Transferase</keyword>
<evidence type="ECO:0000256" key="1">
    <source>
        <dbReference type="ARBA" id="ARBA00008984"/>
    </source>
</evidence>
<gene>
    <name evidence="3" type="ORF">EMQ25_14985</name>
</gene>
<dbReference type="PROSITE" id="PS01148">
    <property type="entry name" value="UPF0033"/>
    <property type="match status" value="1"/>
</dbReference>
<dbReference type="SUPFAM" id="SSF64307">
    <property type="entry name" value="SirA-like"/>
    <property type="match status" value="1"/>
</dbReference>
<sequence length="95" mass="10141">MASIGCSCLPNSATPSVHLIDARGLKCPLPVLKTEKAASTLPPGTLVEVRATDPMARIDLPVFCRQQGYAFELREEEAAMIFTITLGGAKENGPR</sequence>
<keyword evidence="4" id="KW-1185">Reference proteome</keyword>
<dbReference type="AlphaFoldDB" id="A0A433X5T8"/>
<dbReference type="CDD" id="cd00291">
    <property type="entry name" value="SirA_YedF_YeeD"/>
    <property type="match status" value="1"/>
</dbReference>
<dbReference type="Gene3D" id="3.30.110.40">
    <property type="entry name" value="TusA-like domain"/>
    <property type="match status" value="1"/>
</dbReference>
<protein>
    <submittedName>
        <fullName evidence="3">Sulfurtransferase TusA family protein</fullName>
    </submittedName>
</protein>
<evidence type="ECO:0000259" key="2">
    <source>
        <dbReference type="PROSITE" id="PS01148"/>
    </source>
</evidence>
<dbReference type="PANTHER" id="PTHR33279:SF6">
    <property type="entry name" value="SULFUR CARRIER PROTEIN YEDF-RELATED"/>
    <property type="match status" value="1"/>
</dbReference>
<feature type="domain" description="UPF0033" evidence="2">
    <location>
        <begin position="20"/>
        <end position="44"/>
    </location>
</feature>
<organism evidence="3 4">
    <name type="scientific">Arsenicitalea aurantiaca</name>
    <dbReference type="NCBI Taxonomy" id="1783274"/>
    <lineage>
        <taxon>Bacteria</taxon>
        <taxon>Pseudomonadati</taxon>
        <taxon>Pseudomonadota</taxon>
        <taxon>Alphaproteobacteria</taxon>
        <taxon>Hyphomicrobiales</taxon>
        <taxon>Devosiaceae</taxon>
        <taxon>Arsenicitalea</taxon>
    </lineage>
</organism>
<dbReference type="Pfam" id="PF01206">
    <property type="entry name" value="TusA"/>
    <property type="match status" value="1"/>
</dbReference>
<comment type="caution">
    <text evidence="3">The sequence shown here is derived from an EMBL/GenBank/DDBJ whole genome shotgun (WGS) entry which is preliminary data.</text>
</comment>
<dbReference type="OrthoDB" id="9797551at2"/>
<evidence type="ECO:0000313" key="4">
    <source>
        <dbReference type="Proteomes" id="UP000281547"/>
    </source>
</evidence>
<name>A0A433X5T8_9HYPH</name>
<dbReference type="PANTHER" id="PTHR33279">
    <property type="entry name" value="SULFUR CARRIER PROTEIN YEDF-RELATED"/>
    <property type="match status" value="1"/>
</dbReference>
<reference evidence="3 4" key="1">
    <citation type="journal article" date="2016" name="Int. J. Syst. Evol. Microbiol.">
        <title>Arsenicitalea aurantiaca gen. nov., sp. nov., a new member of the family Hyphomicrobiaceae, isolated from high-arsenic sediment.</title>
        <authorList>
            <person name="Mu Y."/>
            <person name="Zhou L."/>
            <person name="Zeng X.C."/>
            <person name="Liu L."/>
            <person name="Pan Y."/>
            <person name="Chen X."/>
            <person name="Wang J."/>
            <person name="Li S."/>
            <person name="Li W.J."/>
            <person name="Wang Y."/>
        </authorList>
    </citation>
    <scope>NUCLEOTIDE SEQUENCE [LARGE SCALE GENOMIC DNA]</scope>
    <source>
        <strain evidence="3 4">42-50</strain>
    </source>
</reference>
<dbReference type="InterPro" id="IPR036868">
    <property type="entry name" value="TusA-like_sf"/>
</dbReference>
<dbReference type="Proteomes" id="UP000281547">
    <property type="component" value="Unassembled WGS sequence"/>
</dbReference>
<dbReference type="InterPro" id="IPR001455">
    <property type="entry name" value="TusA-like"/>
</dbReference>
<dbReference type="EMBL" id="RZNJ01000005">
    <property type="protein sequence ID" value="RUT29419.1"/>
    <property type="molecule type" value="Genomic_DNA"/>
</dbReference>
<proteinExistence type="inferred from homology"/>
<accession>A0A433X5T8</accession>